<protein>
    <submittedName>
        <fullName evidence="4">Prolyl oligopeptidase family</fullName>
    </submittedName>
</protein>
<feature type="signal peptide" evidence="2">
    <location>
        <begin position="1"/>
        <end position="21"/>
    </location>
</feature>
<dbReference type="SUPFAM" id="SSF53474">
    <property type="entry name" value="alpha/beta-Hydrolases"/>
    <property type="match status" value="1"/>
</dbReference>
<dbReference type="GO" id="GO:0006508">
    <property type="term" value="P:proteolysis"/>
    <property type="evidence" value="ECO:0007669"/>
    <property type="project" value="InterPro"/>
</dbReference>
<dbReference type="AlphaFoldDB" id="A0A173SU27"/>
<dbReference type="RefSeq" id="WP_044545675.1">
    <property type="nucleotide sequence ID" value="NZ_CDRH01000339.1"/>
</dbReference>
<evidence type="ECO:0000313" key="5">
    <source>
        <dbReference type="Proteomes" id="UP000095591"/>
    </source>
</evidence>
<dbReference type="Proteomes" id="UP000095591">
    <property type="component" value="Unassembled WGS sequence"/>
</dbReference>
<dbReference type="GO" id="GO:0004252">
    <property type="term" value="F:serine-type endopeptidase activity"/>
    <property type="evidence" value="ECO:0007669"/>
    <property type="project" value="TreeGrafter"/>
</dbReference>
<evidence type="ECO:0000256" key="1">
    <source>
        <dbReference type="ARBA" id="ARBA00022801"/>
    </source>
</evidence>
<dbReference type="SUPFAM" id="SSF82171">
    <property type="entry name" value="DPP6 N-terminal domain-like"/>
    <property type="match status" value="1"/>
</dbReference>
<dbReference type="InterPro" id="IPR001375">
    <property type="entry name" value="Peptidase_S9_cat"/>
</dbReference>
<evidence type="ECO:0000256" key="2">
    <source>
        <dbReference type="SAM" id="SignalP"/>
    </source>
</evidence>
<accession>A0A173SU27</accession>
<feature type="domain" description="Peptidase S9 prolyl oligopeptidase catalytic" evidence="3">
    <location>
        <begin position="648"/>
        <end position="802"/>
    </location>
</feature>
<evidence type="ECO:0000313" key="4">
    <source>
        <dbReference type="EMBL" id="CUM93115.1"/>
    </source>
</evidence>
<keyword evidence="1" id="KW-0378">Hydrolase</keyword>
<feature type="chain" id="PRO_5008011811" evidence="2">
    <location>
        <begin position="22"/>
        <end position="805"/>
    </location>
</feature>
<dbReference type="PANTHER" id="PTHR42776:SF28">
    <property type="entry name" value="GLUTAMYL ENDOPEPTIDASE, CHLOROPLASTIC-RELATED"/>
    <property type="match status" value="1"/>
</dbReference>
<sequence length="805" mass="90655">MKTNHLFSALLSLALICPGIAQETHYQRPPAVIEEVALAKLSPIIRISDNNQWALQLERSPYRSIAKLAQPELKLAGMRISPETFNTSRQAEYTGASLMNIATQEEIKIEGIPDNAVITEASFSPSSNKVALFVEEADGVYLYICTPEQPIAQKVSTRKINATSGAEILWISDNEFITLMVPGNRGKAPEKPTVPSGPIIQESTGKVMPARTYQDLLKNPYDEQLFDYYFTSQLVRIKEGIVYEIGKPAIYGSTLSLSPDKSLLLIATVHRPYSYQVPVYNFPQKFEVIDLQGNSIYTLADNPTVNIPMGYDTTSPYPRQFGWRSDQPATVYWAEAQDKGDPKQNKTDFMDIIYQISYPFNSEKQEVAKTEKRFRNILWNDDAFALLIETSRETRKNRTFTFKPCSSESPVLLFDVSTDDNYNNPGNPLTIKNAYGKYIVYTNKAHNELLMLAQGASSKGDMPYLSRYNLKTKKNTELWRCEDGYYETILKVANPEKLQLITSRQSITEPANLCSRDLKKKKFAQLTHFANPYPAMANVSKQKIKYKRADGLDLTATVYLPAGYDKAKDGPLPVLMWAYPREYKSKAEASQVRGSQYMFTNINYGSPVYWVLRGFCIMENVEMPIVSTSEGAEPNDDFIEQLTMNAEAAVKVISEMGVGDPNRVAVGGHSYGAFMTANLLTHTKLFKAGIARSGAYNRTLTPFGFQTETRTYWEVPEIYNAMSPFMSADKLHGALLIIHGEMDNNSGTFPIQSERLFSALKGHGAIARYVVLPYESHGYAAKENILHLLYECDLWLDRYVKNAKK</sequence>
<dbReference type="Pfam" id="PF00326">
    <property type="entry name" value="Peptidase_S9"/>
    <property type="match status" value="1"/>
</dbReference>
<dbReference type="Gene3D" id="3.40.50.1820">
    <property type="entry name" value="alpha/beta hydrolase"/>
    <property type="match status" value="1"/>
</dbReference>
<evidence type="ECO:0000259" key="3">
    <source>
        <dbReference type="Pfam" id="PF00326"/>
    </source>
</evidence>
<reference evidence="4 5" key="1">
    <citation type="submission" date="2015-09" db="EMBL/GenBank/DDBJ databases">
        <authorList>
            <consortium name="Pathogen Informatics"/>
        </authorList>
    </citation>
    <scope>NUCLEOTIDE SEQUENCE [LARGE SCALE GENOMIC DNA]</scope>
    <source>
        <strain evidence="4 5">2789STDY5608872</strain>
    </source>
</reference>
<dbReference type="InterPro" id="IPR029058">
    <property type="entry name" value="AB_hydrolase_fold"/>
</dbReference>
<dbReference type="EMBL" id="CYXP01000002">
    <property type="protein sequence ID" value="CUM93115.1"/>
    <property type="molecule type" value="Genomic_DNA"/>
</dbReference>
<organism evidence="4 5">
    <name type="scientific">Parabacteroides distasonis</name>
    <dbReference type="NCBI Taxonomy" id="823"/>
    <lineage>
        <taxon>Bacteria</taxon>
        <taxon>Pseudomonadati</taxon>
        <taxon>Bacteroidota</taxon>
        <taxon>Bacteroidia</taxon>
        <taxon>Bacteroidales</taxon>
        <taxon>Tannerellaceae</taxon>
        <taxon>Parabacteroides</taxon>
    </lineage>
</organism>
<keyword evidence="2" id="KW-0732">Signal</keyword>
<name>A0A173SU27_PARDI</name>
<dbReference type="PANTHER" id="PTHR42776">
    <property type="entry name" value="SERINE PEPTIDASE S9 FAMILY MEMBER"/>
    <property type="match status" value="1"/>
</dbReference>
<proteinExistence type="predicted"/>
<gene>
    <name evidence="4" type="ORF">ERS852429_01159</name>
</gene>